<gene>
    <name evidence="1" type="ORF">JHL16_03310</name>
</gene>
<sequence length="219" mass="22471">MAKRFAVFGAESIFTADYAETVERLGYVLDLAIVDGEPEWDMAGLNPKTLAQCRPDDVSVPCGIPWVTPGLKWQKAQAAITHGFHDFPSLVDPHASLARTATVARGVFAGASATIGALAVVGEFALLNRNASLGHHSRLGSYASLGPGSVVAARCSIGSGTMVGAGAIVTPGISVGANCLIAAGAVVTRDMPDQVMCAGNPARVTQSGYSGYKDALVPT</sequence>
<protein>
    <submittedName>
        <fullName evidence="1">Uncharacterized protein</fullName>
    </submittedName>
</protein>
<proteinExistence type="predicted"/>
<accession>A0ACC5QYC5</accession>
<name>A0ACC5QYC5_9HYPH</name>
<reference evidence="1" key="1">
    <citation type="submission" date="2021-01" db="EMBL/GenBank/DDBJ databases">
        <authorList>
            <person name="Sun Q."/>
        </authorList>
    </citation>
    <scope>NUCLEOTIDE SEQUENCE</scope>
    <source>
        <strain evidence="1">YIM B02566</strain>
    </source>
</reference>
<dbReference type="EMBL" id="JAENHL010000004">
    <property type="protein sequence ID" value="MBK1865368.1"/>
    <property type="molecule type" value="Genomic_DNA"/>
</dbReference>
<dbReference type="Proteomes" id="UP000616151">
    <property type="component" value="Unassembled WGS sequence"/>
</dbReference>
<evidence type="ECO:0000313" key="2">
    <source>
        <dbReference type="Proteomes" id="UP000616151"/>
    </source>
</evidence>
<comment type="caution">
    <text evidence="1">The sequence shown here is derived from an EMBL/GenBank/DDBJ whole genome shotgun (WGS) entry which is preliminary data.</text>
</comment>
<keyword evidence="2" id="KW-1185">Reference proteome</keyword>
<evidence type="ECO:0000313" key="1">
    <source>
        <dbReference type="EMBL" id="MBK1865368.1"/>
    </source>
</evidence>
<organism evidence="1 2">
    <name type="scientific">Taklimakanibacter albus</name>
    <dbReference type="NCBI Taxonomy" id="2800327"/>
    <lineage>
        <taxon>Bacteria</taxon>
        <taxon>Pseudomonadati</taxon>
        <taxon>Pseudomonadota</taxon>
        <taxon>Alphaproteobacteria</taxon>
        <taxon>Hyphomicrobiales</taxon>
        <taxon>Aestuariivirgaceae</taxon>
        <taxon>Taklimakanibacter</taxon>
    </lineage>
</organism>